<dbReference type="AlphaFoldDB" id="A0A4Y1RV10"/>
<evidence type="ECO:0000313" key="1">
    <source>
        <dbReference type="EMBL" id="BBH07775.1"/>
    </source>
</evidence>
<dbReference type="EMBL" id="AP019303">
    <property type="protein sequence ID" value="BBH07775.1"/>
    <property type="molecule type" value="Genomic_DNA"/>
</dbReference>
<protein>
    <submittedName>
        <fullName evidence="1">Uncharacterized protein</fullName>
    </submittedName>
</protein>
<organism evidence="1">
    <name type="scientific">Prunus dulcis</name>
    <name type="common">Almond</name>
    <name type="synonym">Amygdalus dulcis</name>
    <dbReference type="NCBI Taxonomy" id="3755"/>
    <lineage>
        <taxon>Eukaryota</taxon>
        <taxon>Viridiplantae</taxon>
        <taxon>Streptophyta</taxon>
        <taxon>Embryophyta</taxon>
        <taxon>Tracheophyta</taxon>
        <taxon>Spermatophyta</taxon>
        <taxon>Magnoliopsida</taxon>
        <taxon>eudicotyledons</taxon>
        <taxon>Gunneridae</taxon>
        <taxon>Pentapetalae</taxon>
        <taxon>rosids</taxon>
        <taxon>fabids</taxon>
        <taxon>Rosales</taxon>
        <taxon>Rosaceae</taxon>
        <taxon>Amygdaloideae</taxon>
        <taxon>Amygdaleae</taxon>
        <taxon>Prunus</taxon>
    </lineage>
</organism>
<proteinExistence type="predicted"/>
<gene>
    <name evidence="1" type="ORF">Prudu_019796</name>
</gene>
<accession>A0A4Y1RV10</accession>
<name>A0A4Y1RV10_PRUDU</name>
<sequence>MVFGVGFQPYDEVDKKDKNGCNKYENCNWNIHSSKDSIGELQAVPYVNEGKESNGVENIMASNDIRGRKLTFCIQAGKSGPPGSDWWCCAFHRDTAGRLMKHVTKVATLATLAELRQLLFVINLISETCTGAQFLHK</sequence>
<reference evidence="1" key="1">
    <citation type="journal article" date="2019" name="Science">
        <title>Mutation of a bHLH transcription factor allowed almond domestication.</title>
        <authorList>
            <person name="Sanchez-Perez R."/>
            <person name="Pavan S."/>
            <person name="Mazzeo R."/>
            <person name="Moldovan C."/>
            <person name="Aiese Cigliano R."/>
            <person name="Del Cueto J."/>
            <person name="Ricciardi F."/>
            <person name="Lotti C."/>
            <person name="Ricciardi L."/>
            <person name="Dicenta F."/>
            <person name="Lopez-Marques R.L."/>
            <person name="Lindberg Moller B."/>
        </authorList>
    </citation>
    <scope>NUCLEOTIDE SEQUENCE</scope>
</reference>